<dbReference type="NCBIfam" id="NF001899">
    <property type="entry name" value="PRK00654.1-2"/>
    <property type="match status" value="1"/>
</dbReference>
<keyword evidence="9 11" id="KW-0320">Glycogen biosynthesis</keyword>
<dbReference type="Pfam" id="PF08323">
    <property type="entry name" value="Glyco_transf_5"/>
    <property type="match status" value="1"/>
</dbReference>
<evidence type="ECO:0000256" key="9">
    <source>
        <dbReference type="ARBA" id="ARBA00023056"/>
    </source>
</evidence>
<feature type="domain" description="Starch synthase catalytic" evidence="13">
    <location>
        <begin position="5"/>
        <end position="238"/>
    </location>
</feature>
<evidence type="ECO:0000256" key="7">
    <source>
        <dbReference type="ARBA" id="ARBA00022676"/>
    </source>
</evidence>
<dbReference type="AlphaFoldDB" id="A0A5S4YEM0"/>
<keyword evidence="7 11" id="KW-0328">Glycosyltransferase</keyword>
<dbReference type="Gene3D" id="3.40.50.2000">
    <property type="entry name" value="Glycogen Phosphorylase B"/>
    <property type="match status" value="2"/>
</dbReference>
<sequence>MTPVRVLAVASEVYPVVKTGGLADVAGALPIALKAHGVEMRTLMPGYPDVMRQLSDADEIRRWPDYFGGPGRLLAGSHDGLDLFVLDVPHLYARPGNPYVTQEGIDWPDNGVRFAALSRVAADIGHGLIPAFVPDIVHAHDWQAGLAPAYLHYDNRPRPGTVMTIHNIAYQGKFARELIGAIGLPWDAFNVNGLEYFGGISFLKAGLQFADRITTVSPTYAQEIQTDEGGMGFGGLLRARASVLSGILNGIDVSVWNPQTDPHIAYRFDAGDITFRAANKAVLQQQFNLDSSDEAPLLGVISRLSWQKGLDLLLDAIPTILGEGMQLALLGSGDRDLQDRYQAAARANPGRIGVVIGYDEILAHLLQAGSDALLVPSRFEPCGLTQLCALRYGAVPIVARVGGLEDTIVDIGEADRSGRDATGFKFGPVTADAFARTLRKANLIFHDKVTWRRLQLSGLSTDVSWRNRAGDYAALYRGLMAARYTA</sequence>
<dbReference type="FunFam" id="3.40.50.2000:FF:000011">
    <property type="entry name" value="Glycogen synthase"/>
    <property type="match status" value="1"/>
</dbReference>
<keyword evidence="15" id="KW-1185">Reference proteome</keyword>
<dbReference type="GO" id="GO:0005829">
    <property type="term" value="C:cytosol"/>
    <property type="evidence" value="ECO:0007669"/>
    <property type="project" value="TreeGrafter"/>
</dbReference>
<evidence type="ECO:0000256" key="5">
    <source>
        <dbReference type="ARBA" id="ARBA00012588"/>
    </source>
</evidence>
<dbReference type="InterPro" id="IPR013534">
    <property type="entry name" value="Starch_synth_cat_dom"/>
</dbReference>
<dbReference type="GO" id="GO:0004373">
    <property type="term" value="F:alpha-1,4-glucan glucosyltransferase (UDP-glucose donor) activity"/>
    <property type="evidence" value="ECO:0007669"/>
    <property type="project" value="InterPro"/>
</dbReference>
<dbReference type="RefSeq" id="WP_148743302.1">
    <property type="nucleotide sequence ID" value="NZ_VSTH01000120.1"/>
</dbReference>
<evidence type="ECO:0000256" key="1">
    <source>
        <dbReference type="ARBA" id="ARBA00001478"/>
    </source>
</evidence>
<evidence type="ECO:0000256" key="6">
    <source>
        <dbReference type="ARBA" id="ARBA00019935"/>
    </source>
</evidence>
<dbReference type="InterPro" id="IPR011835">
    <property type="entry name" value="GS/SS"/>
</dbReference>
<evidence type="ECO:0000313" key="15">
    <source>
        <dbReference type="Proteomes" id="UP000324797"/>
    </source>
</evidence>
<protein>
    <recommendedName>
        <fullName evidence="6 11">Glycogen synthase</fullName>
        <ecNumber evidence="5 11">2.4.1.21</ecNumber>
    </recommendedName>
    <alternativeName>
        <fullName evidence="10 11">Starch [bacterial glycogen] synthase</fullName>
    </alternativeName>
</protein>
<gene>
    <name evidence="11" type="primary">glgA</name>
    <name evidence="14" type="ORF">FXV83_30580</name>
</gene>
<comment type="function">
    <text evidence="2 11">Synthesizes alpha-1,4-glucan chains using ADP-glucose.</text>
</comment>
<dbReference type="EMBL" id="VSTH01000120">
    <property type="protein sequence ID" value="TYO62846.1"/>
    <property type="molecule type" value="Genomic_DNA"/>
</dbReference>
<dbReference type="Proteomes" id="UP000324797">
    <property type="component" value="Unassembled WGS sequence"/>
</dbReference>
<comment type="pathway">
    <text evidence="3 11">Glycan biosynthesis; glycogen biosynthesis.</text>
</comment>
<accession>A0A5S4YEM0</accession>
<keyword evidence="8 11" id="KW-0808">Transferase</keyword>
<proteinExistence type="inferred from homology"/>
<dbReference type="Pfam" id="PF00534">
    <property type="entry name" value="Glycos_transf_1"/>
    <property type="match status" value="1"/>
</dbReference>
<comment type="catalytic activity">
    <reaction evidence="1 11">
        <text>[(1-&gt;4)-alpha-D-glucosyl](n) + ADP-alpha-D-glucose = [(1-&gt;4)-alpha-D-glucosyl](n+1) + ADP + H(+)</text>
        <dbReference type="Rhea" id="RHEA:18189"/>
        <dbReference type="Rhea" id="RHEA-COMP:9584"/>
        <dbReference type="Rhea" id="RHEA-COMP:9587"/>
        <dbReference type="ChEBI" id="CHEBI:15378"/>
        <dbReference type="ChEBI" id="CHEBI:15444"/>
        <dbReference type="ChEBI" id="CHEBI:57498"/>
        <dbReference type="ChEBI" id="CHEBI:456216"/>
        <dbReference type="EC" id="2.4.1.21"/>
    </reaction>
</comment>
<dbReference type="HAMAP" id="MF_00484">
    <property type="entry name" value="Glycogen_synth"/>
    <property type="match status" value="1"/>
</dbReference>
<dbReference type="SUPFAM" id="SSF53756">
    <property type="entry name" value="UDP-Glycosyltransferase/glycogen phosphorylase"/>
    <property type="match status" value="1"/>
</dbReference>
<dbReference type="EC" id="2.4.1.21" evidence="5 11"/>
<evidence type="ECO:0000256" key="3">
    <source>
        <dbReference type="ARBA" id="ARBA00004964"/>
    </source>
</evidence>
<evidence type="ECO:0000256" key="2">
    <source>
        <dbReference type="ARBA" id="ARBA00002764"/>
    </source>
</evidence>
<dbReference type="GO" id="GO:0005978">
    <property type="term" value="P:glycogen biosynthetic process"/>
    <property type="evidence" value="ECO:0007669"/>
    <property type="project" value="UniProtKB-UniRule"/>
</dbReference>
<dbReference type="GO" id="GO:0009011">
    <property type="term" value="F:alpha-1,4-glucan glucosyltransferase (ADP-glucose donor) activity"/>
    <property type="evidence" value="ECO:0007669"/>
    <property type="project" value="UniProtKB-UniRule"/>
</dbReference>
<organism evidence="14 15">
    <name type="scientific">Bradyrhizobium hipponense</name>
    <dbReference type="NCBI Taxonomy" id="2605638"/>
    <lineage>
        <taxon>Bacteria</taxon>
        <taxon>Pseudomonadati</taxon>
        <taxon>Pseudomonadota</taxon>
        <taxon>Alphaproteobacteria</taxon>
        <taxon>Hyphomicrobiales</taxon>
        <taxon>Nitrobacteraceae</taxon>
        <taxon>Bradyrhizobium</taxon>
    </lineage>
</organism>
<dbReference type="NCBIfam" id="TIGR02095">
    <property type="entry name" value="glgA"/>
    <property type="match status" value="1"/>
</dbReference>
<feature type="binding site" evidence="11">
    <location>
        <position position="18"/>
    </location>
    <ligand>
        <name>ADP-alpha-D-glucose</name>
        <dbReference type="ChEBI" id="CHEBI:57498"/>
    </ligand>
</feature>
<dbReference type="NCBIfam" id="NF010699">
    <property type="entry name" value="PRK14099.1"/>
    <property type="match status" value="1"/>
</dbReference>
<evidence type="ECO:0000256" key="11">
    <source>
        <dbReference type="HAMAP-Rule" id="MF_00484"/>
    </source>
</evidence>
<dbReference type="PANTHER" id="PTHR45825:SF11">
    <property type="entry name" value="ALPHA AMYLASE DOMAIN-CONTAINING PROTEIN"/>
    <property type="match status" value="1"/>
</dbReference>
<evidence type="ECO:0000256" key="8">
    <source>
        <dbReference type="ARBA" id="ARBA00022679"/>
    </source>
</evidence>
<name>A0A5S4YEM0_9BRAD</name>
<feature type="domain" description="Glycosyl transferase family 1" evidence="12">
    <location>
        <begin position="287"/>
        <end position="440"/>
    </location>
</feature>
<reference evidence="14 15" key="1">
    <citation type="submission" date="2019-08" db="EMBL/GenBank/DDBJ databases">
        <title>Bradyrhizobium hipponensis sp. nov., a rhizobium isolated from a Lupinus angustifolius root nodule in Tunisia.</title>
        <authorList>
            <person name="Off K."/>
            <person name="Rejili M."/>
            <person name="Mars M."/>
            <person name="Brachmann A."/>
            <person name="Marin M."/>
        </authorList>
    </citation>
    <scope>NUCLEOTIDE SEQUENCE [LARGE SCALE GENOMIC DNA]</scope>
    <source>
        <strain evidence="15">aSej3</strain>
    </source>
</reference>
<evidence type="ECO:0000259" key="13">
    <source>
        <dbReference type="Pfam" id="PF08323"/>
    </source>
</evidence>
<comment type="caution">
    <text evidence="14">The sequence shown here is derived from an EMBL/GenBank/DDBJ whole genome shotgun (WGS) entry which is preliminary data.</text>
</comment>
<evidence type="ECO:0000256" key="10">
    <source>
        <dbReference type="ARBA" id="ARBA00031722"/>
    </source>
</evidence>
<dbReference type="CDD" id="cd03791">
    <property type="entry name" value="GT5_Glycogen_synthase_DULL1-like"/>
    <property type="match status" value="1"/>
</dbReference>
<dbReference type="UniPathway" id="UPA00164"/>
<comment type="similarity">
    <text evidence="4 11">Belongs to the glycosyltransferase 1 family. Bacterial/plant glycogen synthase subfamily.</text>
</comment>
<dbReference type="InterPro" id="IPR001296">
    <property type="entry name" value="Glyco_trans_1"/>
</dbReference>
<evidence type="ECO:0000256" key="4">
    <source>
        <dbReference type="ARBA" id="ARBA00010281"/>
    </source>
</evidence>
<evidence type="ECO:0000259" key="12">
    <source>
        <dbReference type="Pfam" id="PF00534"/>
    </source>
</evidence>
<evidence type="ECO:0000313" key="14">
    <source>
        <dbReference type="EMBL" id="TYO62846.1"/>
    </source>
</evidence>
<dbReference type="PANTHER" id="PTHR45825">
    <property type="entry name" value="GRANULE-BOUND STARCH SYNTHASE 1, CHLOROPLASTIC/AMYLOPLASTIC"/>
    <property type="match status" value="1"/>
</dbReference>